<protein>
    <submittedName>
        <fullName evidence="1">Uncharacterized protein</fullName>
    </submittedName>
</protein>
<dbReference type="Proteomes" id="UP001434883">
    <property type="component" value="Unassembled WGS sequence"/>
</dbReference>
<name>A0ABV0Q3V5_9TELE</name>
<keyword evidence="2" id="KW-1185">Reference proteome</keyword>
<accession>A0ABV0Q3V5</accession>
<proteinExistence type="predicted"/>
<reference evidence="1 2" key="1">
    <citation type="submission" date="2021-06" db="EMBL/GenBank/DDBJ databases">
        <authorList>
            <person name="Palmer J.M."/>
        </authorList>
    </citation>
    <scope>NUCLEOTIDE SEQUENCE [LARGE SCALE GENOMIC DNA]</scope>
    <source>
        <strain evidence="1 2">XC_2019</strain>
        <tissue evidence="1">Muscle</tissue>
    </source>
</reference>
<sequence length="99" mass="10914">MAANDVGDIKESAMHQPLLSPDGPLVVVALQILKVFLVNTEQPYTFGNGTVTSPYYPNNIINPVIVPLYEQHRLSPPSQTTILKLIEVTSLLNGCWRLV</sequence>
<comment type="caution">
    <text evidence="1">The sequence shown here is derived from an EMBL/GenBank/DDBJ whole genome shotgun (WGS) entry which is preliminary data.</text>
</comment>
<evidence type="ECO:0000313" key="1">
    <source>
        <dbReference type="EMBL" id="MEQ2190469.1"/>
    </source>
</evidence>
<organism evidence="1 2">
    <name type="scientific">Xenoophorus captivus</name>
    <dbReference type="NCBI Taxonomy" id="1517983"/>
    <lineage>
        <taxon>Eukaryota</taxon>
        <taxon>Metazoa</taxon>
        <taxon>Chordata</taxon>
        <taxon>Craniata</taxon>
        <taxon>Vertebrata</taxon>
        <taxon>Euteleostomi</taxon>
        <taxon>Actinopterygii</taxon>
        <taxon>Neopterygii</taxon>
        <taxon>Teleostei</taxon>
        <taxon>Neoteleostei</taxon>
        <taxon>Acanthomorphata</taxon>
        <taxon>Ovalentaria</taxon>
        <taxon>Atherinomorphae</taxon>
        <taxon>Cyprinodontiformes</taxon>
        <taxon>Goodeidae</taxon>
        <taxon>Xenoophorus</taxon>
    </lineage>
</organism>
<evidence type="ECO:0000313" key="2">
    <source>
        <dbReference type="Proteomes" id="UP001434883"/>
    </source>
</evidence>
<dbReference type="EMBL" id="JAHRIN010000044">
    <property type="protein sequence ID" value="MEQ2190469.1"/>
    <property type="molecule type" value="Genomic_DNA"/>
</dbReference>
<gene>
    <name evidence="1" type="ORF">XENOCAPTIV_020975</name>
</gene>